<name>A0A2H3D1T2_ARMGA</name>
<organism evidence="1 2">
    <name type="scientific">Armillaria gallica</name>
    <name type="common">Bulbous honey fungus</name>
    <name type="synonym">Armillaria bulbosa</name>
    <dbReference type="NCBI Taxonomy" id="47427"/>
    <lineage>
        <taxon>Eukaryota</taxon>
        <taxon>Fungi</taxon>
        <taxon>Dikarya</taxon>
        <taxon>Basidiomycota</taxon>
        <taxon>Agaricomycotina</taxon>
        <taxon>Agaricomycetes</taxon>
        <taxon>Agaricomycetidae</taxon>
        <taxon>Agaricales</taxon>
        <taxon>Marasmiineae</taxon>
        <taxon>Physalacriaceae</taxon>
        <taxon>Armillaria</taxon>
    </lineage>
</organism>
<dbReference type="InParanoid" id="A0A2H3D1T2"/>
<protein>
    <submittedName>
        <fullName evidence="1">Uncharacterized protein</fullName>
    </submittedName>
</protein>
<dbReference type="EMBL" id="KZ293711">
    <property type="protein sequence ID" value="PBK82977.1"/>
    <property type="molecule type" value="Genomic_DNA"/>
</dbReference>
<evidence type="ECO:0000313" key="1">
    <source>
        <dbReference type="EMBL" id="PBK82977.1"/>
    </source>
</evidence>
<reference evidence="2" key="1">
    <citation type="journal article" date="2017" name="Nat. Ecol. Evol.">
        <title>Genome expansion and lineage-specific genetic innovations in the forest pathogenic fungi Armillaria.</title>
        <authorList>
            <person name="Sipos G."/>
            <person name="Prasanna A.N."/>
            <person name="Walter M.C."/>
            <person name="O'Connor E."/>
            <person name="Balint B."/>
            <person name="Krizsan K."/>
            <person name="Kiss B."/>
            <person name="Hess J."/>
            <person name="Varga T."/>
            <person name="Slot J."/>
            <person name="Riley R."/>
            <person name="Boka B."/>
            <person name="Rigling D."/>
            <person name="Barry K."/>
            <person name="Lee J."/>
            <person name="Mihaltcheva S."/>
            <person name="LaButti K."/>
            <person name="Lipzen A."/>
            <person name="Waldron R."/>
            <person name="Moloney N.M."/>
            <person name="Sperisen C."/>
            <person name="Kredics L."/>
            <person name="Vagvoelgyi C."/>
            <person name="Patrignani A."/>
            <person name="Fitzpatrick D."/>
            <person name="Nagy I."/>
            <person name="Doyle S."/>
            <person name="Anderson J.B."/>
            <person name="Grigoriev I.V."/>
            <person name="Gueldener U."/>
            <person name="Muensterkoetter M."/>
            <person name="Nagy L.G."/>
        </authorList>
    </citation>
    <scope>NUCLEOTIDE SEQUENCE [LARGE SCALE GENOMIC DNA]</scope>
    <source>
        <strain evidence="2">Ar21-2</strain>
    </source>
</reference>
<gene>
    <name evidence="1" type="ORF">ARMGADRAFT_1038264</name>
</gene>
<proteinExistence type="predicted"/>
<dbReference type="Proteomes" id="UP000217790">
    <property type="component" value="Unassembled WGS sequence"/>
</dbReference>
<evidence type="ECO:0000313" key="2">
    <source>
        <dbReference type="Proteomes" id="UP000217790"/>
    </source>
</evidence>
<accession>A0A2H3D1T2</accession>
<sequence>MTLRHRNPYCNETHGGARRNCHCTFSLTATTDIRLDFLTKIISIHPTMPSKVRPLSRQKYATVDDTKTSLDEREQLRKDTSEELGGFGLSKDESLQQVSRAIAVQKEDVEGIREIVVRENDNSVQRDCKKIRLLCSARTTSINVRGVAENREYGRSKTSKGGGGCHGPALVNSYSV</sequence>
<keyword evidence="2" id="KW-1185">Reference proteome</keyword>
<dbReference type="AlphaFoldDB" id="A0A2H3D1T2"/>